<dbReference type="PANTHER" id="PTHR30218:SF0">
    <property type="entry name" value="POLYPHOSPHATE KINASE"/>
    <property type="match status" value="1"/>
</dbReference>
<accession>A0ABQ5K1N9</accession>
<reference evidence="2" key="1">
    <citation type="submission" date="2022-03" db="EMBL/GenBank/DDBJ databases">
        <title>Draft genome sequence of Aduncisulcus paluster, a free-living microaerophilic Fornicata.</title>
        <authorList>
            <person name="Yuyama I."/>
            <person name="Kume K."/>
            <person name="Tamura T."/>
            <person name="Inagaki Y."/>
            <person name="Hashimoto T."/>
        </authorList>
    </citation>
    <scope>NUCLEOTIDE SEQUENCE</scope>
    <source>
        <strain evidence="2">NY0171</strain>
    </source>
</reference>
<dbReference type="InterPro" id="IPR003414">
    <property type="entry name" value="PP_kinase"/>
</dbReference>
<protein>
    <submittedName>
        <fullName evidence="2">Polyphosphate kinase like protein</fullName>
    </submittedName>
</protein>
<feature type="non-terminal residue" evidence="2">
    <location>
        <position position="91"/>
    </location>
</feature>
<feature type="domain" description="Polyphosphate kinase C-terminal" evidence="1">
    <location>
        <begin position="47"/>
        <end position="91"/>
    </location>
</feature>
<evidence type="ECO:0000313" key="2">
    <source>
        <dbReference type="EMBL" id="GKT25538.1"/>
    </source>
</evidence>
<dbReference type="GO" id="GO:0016301">
    <property type="term" value="F:kinase activity"/>
    <property type="evidence" value="ECO:0007669"/>
    <property type="project" value="UniProtKB-KW"/>
</dbReference>
<dbReference type="Pfam" id="PF17941">
    <property type="entry name" value="PP_kinase_C_1"/>
    <property type="match status" value="1"/>
</dbReference>
<dbReference type="PANTHER" id="PTHR30218">
    <property type="entry name" value="POLYPHOSPHATE KINASE"/>
    <property type="match status" value="1"/>
</dbReference>
<gene>
    <name evidence="2" type="ORF">ADUPG1_004647</name>
</gene>
<dbReference type="InterPro" id="IPR041108">
    <property type="entry name" value="PP_kinase_C_1"/>
</dbReference>
<dbReference type="Proteomes" id="UP001057375">
    <property type="component" value="Unassembled WGS sequence"/>
</dbReference>
<feature type="non-terminal residue" evidence="2">
    <location>
        <position position="1"/>
    </location>
</feature>
<proteinExistence type="predicted"/>
<organism evidence="2 3">
    <name type="scientific">Aduncisulcus paluster</name>
    <dbReference type="NCBI Taxonomy" id="2918883"/>
    <lineage>
        <taxon>Eukaryota</taxon>
        <taxon>Metamonada</taxon>
        <taxon>Carpediemonas-like organisms</taxon>
        <taxon>Aduncisulcus</taxon>
    </lineage>
</organism>
<keyword evidence="2" id="KW-0808">Transferase</keyword>
<keyword evidence="2" id="KW-0418">Kinase</keyword>
<name>A0ABQ5K1N9_9EUKA</name>
<keyword evidence="3" id="KW-1185">Reference proteome</keyword>
<sequence>EDDLYEIDGPLDPTFLMKFSFESEFSDLRAKPMTPQPAEDFIGHETDIFEAIRSGDCLMHHPYESFDPVVAFVNQAAKDPKVLAIKQTLYR</sequence>
<dbReference type="Gene3D" id="3.30.870.10">
    <property type="entry name" value="Endonuclease Chain A"/>
    <property type="match status" value="1"/>
</dbReference>
<comment type="caution">
    <text evidence="2">The sequence shown here is derived from an EMBL/GenBank/DDBJ whole genome shotgun (WGS) entry which is preliminary data.</text>
</comment>
<dbReference type="SUPFAM" id="SSF56024">
    <property type="entry name" value="Phospholipase D/nuclease"/>
    <property type="match status" value="1"/>
</dbReference>
<dbReference type="EMBL" id="BQXS01007119">
    <property type="protein sequence ID" value="GKT25538.1"/>
    <property type="molecule type" value="Genomic_DNA"/>
</dbReference>
<evidence type="ECO:0000259" key="1">
    <source>
        <dbReference type="Pfam" id="PF17941"/>
    </source>
</evidence>
<evidence type="ECO:0000313" key="3">
    <source>
        <dbReference type="Proteomes" id="UP001057375"/>
    </source>
</evidence>